<proteinExistence type="predicted"/>
<gene>
    <name evidence="2" type="ORF">EDD60_101282</name>
</gene>
<dbReference type="GeneID" id="98914105"/>
<sequence length="287" mass="34227">MIIERMKMRKFKEILLIDCENVGYQIPLKLPKHTYIYLFVSDSFVIEKLKQNISDFQNQVEIVDICHLIKKHSSKNAMDFCIVSKLAQIIKHISKKQKIVIISKDKGYDVAIEFIKSEYNRQIERYALPVACYFHIDTHVAKILSQLDEKTLKLISQHHSMFGLKRVLTKKQKKIFIFDQFTESISNIKIFIEYDIYDQCFSLYYSGNVKKRYQTLQEAKYDFNTLVQETKQKYEKYYSNELLRKAKKLNIHPYIEEAYLKNKPLQECLINHFGIKEGEQLFQSFIN</sequence>
<feature type="domain" description="PIN-like" evidence="1">
    <location>
        <begin position="16"/>
        <end position="117"/>
    </location>
</feature>
<evidence type="ECO:0000313" key="3">
    <source>
        <dbReference type="Proteomes" id="UP000295515"/>
    </source>
</evidence>
<dbReference type="RefSeq" id="WP_066451343.1">
    <property type="nucleotide sequence ID" value="NZ_JADMQS010000006.1"/>
</dbReference>
<evidence type="ECO:0000259" key="1">
    <source>
        <dbReference type="Pfam" id="PF18475"/>
    </source>
</evidence>
<organism evidence="2 3">
    <name type="scientific">Longibaculum muris</name>
    <dbReference type="NCBI Taxonomy" id="1796628"/>
    <lineage>
        <taxon>Bacteria</taxon>
        <taxon>Bacillati</taxon>
        <taxon>Bacillota</taxon>
        <taxon>Erysipelotrichia</taxon>
        <taxon>Erysipelotrichales</taxon>
        <taxon>Coprobacillaceae</taxon>
        <taxon>Longibaculum</taxon>
    </lineage>
</organism>
<protein>
    <recommendedName>
        <fullName evidence="1">PIN-like domain-containing protein</fullName>
    </recommendedName>
</protein>
<reference evidence="2 3" key="1">
    <citation type="submission" date="2019-03" db="EMBL/GenBank/DDBJ databases">
        <title>Genomic Encyclopedia of Type Strains, Phase IV (KMG-IV): sequencing the most valuable type-strain genomes for metagenomic binning, comparative biology and taxonomic classification.</title>
        <authorList>
            <person name="Goeker M."/>
        </authorList>
    </citation>
    <scope>NUCLEOTIDE SEQUENCE [LARGE SCALE GENOMIC DNA]</scope>
    <source>
        <strain evidence="2 3">DSM 29487</strain>
    </source>
</reference>
<dbReference type="EMBL" id="SMCQ01000001">
    <property type="protein sequence ID" value="TCW02976.1"/>
    <property type="molecule type" value="Genomic_DNA"/>
</dbReference>
<keyword evidence="3" id="KW-1185">Reference proteome</keyword>
<dbReference type="AlphaFoldDB" id="A0A4R3ZBY6"/>
<name>A0A4R3ZBY6_9FIRM</name>
<accession>A0A4R3ZBY6</accession>
<dbReference type="Proteomes" id="UP000295515">
    <property type="component" value="Unassembled WGS sequence"/>
</dbReference>
<evidence type="ECO:0000313" key="2">
    <source>
        <dbReference type="EMBL" id="TCW02976.1"/>
    </source>
</evidence>
<comment type="caution">
    <text evidence="2">The sequence shown here is derived from an EMBL/GenBank/DDBJ whole genome shotgun (WGS) entry which is preliminary data.</text>
</comment>
<dbReference type="InterPro" id="IPR041494">
    <property type="entry name" value="PIN7"/>
</dbReference>
<dbReference type="Pfam" id="PF18475">
    <property type="entry name" value="PIN7"/>
    <property type="match status" value="1"/>
</dbReference>